<keyword evidence="1" id="KW-0732">Signal</keyword>
<dbReference type="RefSeq" id="WP_008538705.1">
    <property type="nucleotide sequence ID" value="NZ_JH601090.1"/>
</dbReference>
<reference evidence="2 3" key="1">
    <citation type="submission" date="2012-01" db="EMBL/GenBank/DDBJ databases">
        <title>The Genome Sequence of Megamonas funiformis YIT 11815.</title>
        <authorList>
            <consortium name="The Broad Institute Genome Sequencing Platform"/>
            <person name="Earl A."/>
            <person name="Ward D."/>
            <person name="Feldgarden M."/>
            <person name="Gevers D."/>
            <person name="Morotomi M."/>
            <person name="Young S.K."/>
            <person name="Zeng Q."/>
            <person name="Gargeya S."/>
            <person name="Fitzgerald M."/>
            <person name="Haas B."/>
            <person name="Abouelleil A."/>
            <person name="Alvarado L."/>
            <person name="Arachchi H.M."/>
            <person name="Berlin A."/>
            <person name="Chapman S.B."/>
            <person name="Gearin G."/>
            <person name="Goldberg J."/>
            <person name="Griggs A."/>
            <person name="Gujja S."/>
            <person name="Hansen M."/>
            <person name="Heiman D."/>
            <person name="Howarth C."/>
            <person name="Larimer J."/>
            <person name="Lui A."/>
            <person name="MacDonald P.J.P."/>
            <person name="McCowen C."/>
            <person name="Montmayeur A."/>
            <person name="Murphy C."/>
            <person name="Neiman D."/>
            <person name="Pearson M."/>
            <person name="Priest M."/>
            <person name="Roberts A."/>
            <person name="Saif S."/>
            <person name="Shea T."/>
            <person name="Sisk P."/>
            <person name="Stolte C."/>
            <person name="Sykes S."/>
            <person name="Wortman J."/>
            <person name="Nusbaum C."/>
            <person name="Birren B."/>
        </authorList>
    </citation>
    <scope>NUCLEOTIDE SEQUENCE [LARGE SCALE GENOMIC DNA]</scope>
    <source>
        <strain evidence="2 3">YIT 11815</strain>
    </source>
</reference>
<protein>
    <submittedName>
        <fullName evidence="2">Uncharacterized protein</fullName>
    </submittedName>
</protein>
<dbReference type="Proteomes" id="UP000005963">
    <property type="component" value="Unassembled WGS sequence"/>
</dbReference>
<dbReference type="EMBL" id="ADMB01000064">
    <property type="protein sequence ID" value="EHR36722.1"/>
    <property type="molecule type" value="Genomic_DNA"/>
</dbReference>
<accession>A0ABN0EI20</accession>
<sequence>MKFIRICLLVCGLMLAFVGVTYASSFSVSADKYGKVEGNGIEFSFPENNNTIQIAFLTKDNERYLIVGKYGEPIYLQLNIFH</sequence>
<comment type="caution">
    <text evidence="2">The sequence shown here is derived from an EMBL/GenBank/DDBJ whole genome shotgun (WGS) entry which is preliminary data.</text>
</comment>
<evidence type="ECO:0000256" key="1">
    <source>
        <dbReference type="SAM" id="SignalP"/>
    </source>
</evidence>
<evidence type="ECO:0000313" key="3">
    <source>
        <dbReference type="Proteomes" id="UP000005963"/>
    </source>
</evidence>
<feature type="signal peptide" evidence="1">
    <location>
        <begin position="1"/>
        <end position="23"/>
    </location>
</feature>
<feature type="chain" id="PRO_5046614401" evidence="1">
    <location>
        <begin position="24"/>
        <end position="82"/>
    </location>
</feature>
<name>A0ABN0EI20_9FIRM</name>
<gene>
    <name evidence="2" type="ORF">HMPREF9454_01385</name>
</gene>
<organism evidence="2 3">
    <name type="scientific">Megamonas funiformis YIT 11815</name>
    <dbReference type="NCBI Taxonomy" id="742816"/>
    <lineage>
        <taxon>Bacteria</taxon>
        <taxon>Bacillati</taxon>
        <taxon>Bacillota</taxon>
        <taxon>Negativicutes</taxon>
        <taxon>Selenomonadales</taxon>
        <taxon>Selenomonadaceae</taxon>
        <taxon>Megamonas</taxon>
    </lineage>
</organism>
<keyword evidence="3" id="KW-1185">Reference proteome</keyword>
<proteinExistence type="predicted"/>
<evidence type="ECO:0000313" key="2">
    <source>
        <dbReference type="EMBL" id="EHR36722.1"/>
    </source>
</evidence>